<dbReference type="Proteomes" id="UP001055303">
    <property type="component" value="Unassembled WGS sequence"/>
</dbReference>
<keyword evidence="6" id="KW-1185">Reference proteome</keyword>
<evidence type="ECO:0000313" key="3">
    <source>
        <dbReference type="EMBL" id="GJD56840.1"/>
    </source>
</evidence>
<dbReference type="InterPro" id="IPR052226">
    <property type="entry name" value="UPF0332_toxin"/>
</dbReference>
<proteinExistence type="inferred from homology"/>
<dbReference type="InterPro" id="IPR007842">
    <property type="entry name" value="HEPN_dom"/>
</dbReference>
<dbReference type="EMBL" id="CABFVH010000067">
    <property type="protein sequence ID" value="VUF15735.1"/>
    <property type="molecule type" value="Genomic_DNA"/>
</dbReference>
<dbReference type="PANTHER" id="PTHR36565">
    <property type="entry name" value="UPF0332 PROTEIN TM_1000"/>
    <property type="match status" value="1"/>
</dbReference>
<feature type="domain" description="HEPN" evidence="2">
    <location>
        <begin position="6"/>
        <end position="123"/>
    </location>
</feature>
<name>A0A564G5B7_9HYPH</name>
<dbReference type="Gene3D" id="1.20.120.330">
    <property type="entry name" value="Nucleotidyltransferases domain 2"/>
    <property type="match status" value="1"/>
</dbReference>
<dbReference type="Proteomes" id="UP000401717">
    <property type="component" value="Unassembled WGS sequence"/>
</dbReference>
<reference evidence="3" key="2">
    <citation type="journal article" date="2021" name="Front. Microbiol.">
        <title>Comprehensive Comparative Genomics and Phenotyping of Methylobacterium Species.</title>
        <authorList>
            <person name="Alessa O."/>
            <person name="Ogura Y."/>
            <person name="Fujitani Y."/>
            <person name="Takami H."/>
            <person name="Hayashi T."/>
            <person name="Sahin N."/>
            <person name="Tani A."/>
        </authorList>
    </citation>
    <scope>NUCLEOTIDE SEQUENCE</scope>
    <source>
        <strain evidence="3">DSM 22415</strain>
    </source>
</reference>
<gene>
    <name evidence="3" type="ORF">IFDJLNFL_2737</name>
    <name evidence="4" type="ORF">MTDSW087_05480</name>
</gene>
<dbReference type="RefSeq" id="WP_238179084.1">
    <property type="nucleotide sequence ID" value="NZ_BPQI01000075.1"/>
</dbReference>
<evidence type="ECO:0000313" key="4">
    <source>
        <dbReference type="EMBL" id="VUF15735.1"/>
    </source>
</evidence>
<organism evidence="4 5">
    <name type="scientific">Methylobacterium dankookense</name>
    <dbReference type="NCBI Taxonomy" id="560405"/>
    <lineage>
        <taxon>Bacteria</taxon>
        <taxon>Pseudomonadati</taxon>
        <taxon>Pseudomonadota</taxon>
        <taxon>Alphaproteobacteria</taxon>
        <taxon>Hyphomicrobiales</taxon>
        <taxon>Methylobacteriaceae</taxon>
        <taxon>Methylobacterium</taxon>
    </lineage>
</organism>
<dbReference type="PANTHER" id="PTHR36565:SF1">
    <property type="entry name" value="UPF0332 PROTEIN TM_1000"/>
    <property type="match status" value="1"/>
</dbReference>
<sequence length="129" mass="13754">MTSAADFMHRAERTLAGARVLNAHGDSEGASSRAYYAMFHAAQAALLTVGVHPDEVIIKTHRGLIASFGKFLVLPGHLDARLGRSFSRAEQRRLAADYMSGAPSVAEAEDGLADAEAFLQAIRAAFPTL</sequence>
<evidence type="ECO:0000313" key="5">
    <source>
        <dbReference type="Proteomes" id="UP000401717"/>
    </source>
</evidence>
<reference evidence="4 5" key="1">
    <citation type="submission" date="2019-06" db="EMBL/GenBank/DDBJ databases">
        <authorList>
            <person name="Rodrigo-Torres L."/>
            <person name="Arahal R. D."/>
            <person name="Lucena T."/>
        </authorList>
    </citation>
    <scope>NUCLEOTIDE SEQUENCE [LARGE SCALE GENOMIC DNA]</scope>
    <source>
        <strain evidence="4 5">SW08-7</strain>
    </source>
</reference>
<protein>
    <recommendedName>
        <fullName evidence="2">HEPN domain-containing protein</fullName>
    </recommendedName>
</protein>
<evidence type="ECO:0000313" key="6">
    <source>
        <dbReference type="Proteomes" id="UP001055303"/>
    </source>
</evidence>
<evidence type="ECO:0000259" key="2">
    <source>
        <dbReference type="Pfam" id="PF05168"/>
    </source>
</evidence>
<reference evidence="3" key="3">
    <citation type="submission" date="2021-08" db="EMBL/GenBank/DDBJ databases">
        <authorList>
            <person name="Tani A."/>
            <person name="Ola A."/>
            <person name="Ogura Y."/>
            <person name="Katsura K."/>
            <person name="Hayashi T."/>
        </authorList>
    </citation>
    <scope>NUCLEOTIDE SEQUENCE</scope>
    <source>
        <strain evidence="3">DSM 22415</strain>
    </source>
</reference>
<dbReference type="EMBL" id="BPQI01000075">
    <property type="protein sequence ID" value="GJD56840.1"/>
    <property type="molecule type" value="Genomic_DNA"/>
</dbReference>
<dbReference type="Pfam" id="PF05168">
    <property type="entry name" value="HEPN"/>
    <property type="match status" value="1"/>
</dbReference>
<accession>A0A564G5B7</accession>
<dbReference type="AlphaFoldDB" id="A0A564G5B7"/>
<comment type="similarity">
    <text evidence="1">Belongs to the UPF0332 family.</text>
</comment>
<evidence type="ECO:0000256" key="1">
    <source>
        <dbReference type="ARBA" id="ARBA00038248"/>
    </source>
</evidence>